<dbReference type="FunFam" id="3.80.10.10:FF:000095">
    <property type="entry name" value="LRR receptor-like serine/threonine-protein kinase GSO1"/>
    <property type="match status" value="2"/>
</dbReference>
<organism evidence="15 16">
    <name type="scientific">Gossypium schwendimanii</name>
    <name type="common">Cotton</name>
    <dbReference type="NCBI Taxonomy" id="34291"/>
    <lineage>
        <taxon>Eukaryota</taxon>
        <taxon>Viridiplantae</taxon>
        <taxon>Streptophyta</taxon>
        <taxon>Embryophyta</taxon>
        <taxon>Tracheophyta</taxon>
        <taxon>Spermatophyta</taxon>
        <taxon>Magnoliopsida</taxon>
        <taxon>eudicotyledons</taxon>
        <taxon>Gunneridae</taxon>
        <taxon>Pentapetalae</taxon>
        <taxon>rosids</taxon>
        <taxon>malvids</taxon>
        <taxon>Malvales</taxon>
        <taxon>Malvaceae</taxon>
        <taxon>Malvoideae</taxon>
        <taxon>Gossypium</taxon>
    </lineage>
</organism>
<keyword evidence="9 13" id="KW-0472">Membrane</keyword>
<evidence type="ECO:0000313" key="16">
    <source>
        <dbReference type="Proteomes" id="UP000593576"/>
    </source>
</evidence>
<evidence type="ECO:0000256" key="3">
    <source>
        <dbReference type="ARBA" id="ARBA00022475"/>
    </source>
</evidence>
<evidence type="ECO:0000256" key="2">
    <source>
        <dbReference type="ARBA" id="ARBA00009592"/>
    </source>
</evidence>
<dbReference type="SUPFAM" id="SSF52058">
    <property type="entry name" value="L domain-like"/>
    <property type="match status" value="4"/>
</dbReference>
<evidence type="ECO:0000256" key="9">
    <source>
        <dbReference type="ARBA" id="ARBA00023136"/>
    </source>
</evidence>
<keyword evidence="6" id="KW-0732">Signal</keyword>
<evidence type="ECO:0000256" key="13">
    <source>
        <dbReference type="SAM" id="Phobius"/>
    </source>
</evidence>
<name>A0A7J9MMW7_GOSSC</name>
<keyword evidence="16" id="KW-1185">Reference proteome</keyword>
<feature type="transmembrane region" description="Helical" evidence="13">
    <location>
        <begin position="1039"/>
        <end position="1062"/>
    </location>
</feature>
<dbReference type="PANTHER" id="PTHR48061:SF2">
    <property type="entry name" value="RECEPTOR LIKE PROTEIN 30-LIKE"/>
    <property type="match status" value="1"/>
</dbReference>
<dbReference type="EMBL" id="JABFAF010000012">
    <property type="protein sequence ID" value="MBA0872463.1"/>
    <property type="molecule type" value="Genomic_DNA"/>
</dbReference>
<evidence type="ECO:0000256" key="7">
    <source>
        <dbReference type="ARBA" id="ARBA00022737"/>
    </source>
</evidence>
<dbReference type="Pfam" id="PF00560">
    <property type="entry name" value="LRR_1"/>
    <property type="match status" value="12"/>
</dbReference>
<feature type="region of interest" description="Disordered" evidence="12">
    <location>
        <begin position="1103"/>
        <end position="1123"/>
    </location>
</feature>
<evidence type="ECO:0000259" key="14">
    <source>
        <dbReference type="Pfam" id="PF08263"/>
    </source>
</evidence>
<keyword evidence="7" id="KW-0677">Repeat</keyword>
<keyword evidence="10" id="KW-0675">Receptor</keyword>
<sequence length="1171" mass="130727">MSKPSARVVARIGENPQFFVVCKDAELEPKHGLLFLGWYNLRSKWSGYHTRLEQPINFPVLVSAECQSHQQELLLGLGKTLNSSLSTRMRNWNQSTDCCYWGGIRCDQRGRVIILDLSNQLISGTIDNSSSLFNLQHLQQLNLAYNTLSFSFPCGFDKLSNLSYLNLSNAGFTGQVPAEISRFSNLITLDLSVNLFLRDGRPLKLEKPNLKMLVENLTRLRSLHLDGVKISARGNEWCKWLSSLTNLEELSMSNCNLSGPIEDSLQKLKNLSIIHLDGNNLSAEVPAFLAHLPNLTSLRLSSCGLHGQFPREILQVRMLQSLDVLDNEKLQGSLPEFHHNGSLQNLVLSRTKFSGSLPQSINKLVNLTRLDLSSCNFSGAIPSSVSNLQQLVYLDLSSNNFTGQIPCFDLSKNLARVDLSYNKLSGKIESFKWEDLPNLNHIDLRHNSLNGNIPSTLLALPSLKRVLLSNNQFDGEVTGVPKVRESLLDTLDLSCNQLQGAIPAYVFELSRLSVLVLSSNNFNGTIRPRDIRKLVNLTYLDLSHNNLSVIATESYSVLSSFPKITTLKLASCKLNVFPDLKNQSRLTYLDLSQNQISGEVPNWIWSVSDDLLHLNFSFNQLEGLQKPYQIVPNLSVLDLRFNRLTGHIPTLPLSASYLDFSSNNFTSSLPSNIGNHLSYTIFFSVSSNGLTGAIPKSICEAVNLRVLDLSNNSLSGAIPKCLIGQMDLLGVLNLSGNNLSGQIPNAFSRKCSIETLDVNGNELTGKIPISLGRCRKLEVLNLGNNHINDTYPCHLKNTTNLRILVLRSNKFHGGIGCLADERPWPKLQIVDFAHNSFNGKLPNKFVARWQAMEVYDDEAELNVKHLRFEVLRFPGIYYLDGITVTNKGLQMELVKILTIFTSIDLSCNNLEGPIPDVIGKFKALYFLNLSHNALSGKIPPSLGNLQQLESLDFSCNNLSDSIPQQLLKLTFLAVLNLSHNQLEGRIPDGKQFATFTNDSYEGNKGLCGNPLRKQCNDANHSQDLRPRAYKKTQNDEFDWQIIVIGIGFGVGAAVFVVPLMFWKRASQWVDDNVDKFLAENLPKMGLVYTRPCYDNVDTDGNIEHDKKRYDDDDDDDEESDESTGEFRGRYCVYCSKLDETRKKTIHNLGCICHDSPPSLSPSSSTSSSFSP</sequence>
<dbReference type="AlphaFoldDB" id="A0A7J9MMW7"/>
<keyword evidence="8 13" id="KW-1133">Transmembrane helix</keyword>
<evidence type="ECO:0000256" key="4">
    <source>
        <dbReference type="ARBA" id="ARBA00022614"/>
    </source>
</evidence>
<keyword evidence="11" id="KW-0325">Glycoprotein</keyword>
<dbReference type="PROSITE" id="PS51450">
    <property type="entry name" value="LRR"/>
    <property type="match status" value="1"/>
</dbReference>
<dbReference type="PRINTS" id="PR00019">
    <property type="entry name" value="LEURICHRPT"/>
</dbReference>
<dbReference type="PANTHER" id="PTHR48061">
    <property type="entry name" value="LEUCINE-RICH REPEAT RECEPTOR PROTEIN KINASE EMS1-LIKE-RELATED"/>
    <property type="match status" value="1"/>
</dbReference>
<proteinExistence type="inferred from homology"/>
<dbReference type="GO" id="GO:0005886">
    <property type="term" value="C:plasma membrane"/>
    <property type="evidence" value="ECO:0007669"/>
    <property type="project" value="UniProtKB-SubCell"/>
</dbReference>
<protein>
    <recommendedName>
        <fullName evidence="14">Leucine-rich repeat-containing N-terminal plant-type domain-containing protein</fullName>
    </recommendedName>
</protein>
<evidence type="ECO:0000256" key="10">
    <source>
        <dbReference type="ARBA" id="ARBA00023170"/>
    </source>
</evidence>
<gene>
    <name evidence="15" type="ORF">Goshw_014350</name>
</gene>
<comment type="subcellular location">
    <subcellularLocation>
        <location evidence="1">Cell membrane</location>
        <topology evidence="1">Single-pass type I membrane protein</topology>
    </subcellularLocation>
</comment>
<evidence type="ECO:0000256" key="11">
    <source>
        <dbReference type="ARBA" id="ARBA00023180"/>
    </source>
</evidence>
<evidence type="ECO:0000256" key="1">
    <source>
        <dbReference type="ARBA" id="ARBA00004251"/>
    </source>
</evidence>
<dbReference type="Proteomes" id="UP000593576">
    <property type="component" value="Unassembled WGS sequence"/>
</dbReference>
<feature type="compositionally biased region" description="Acidic residues" evidence="12">
    <location>
        <begin position="1111"/>
        <end position="1123"/>
    </location>
</feature>
<dbReference type="InterPro" id="IPR013210">
    <property type="entry name" value="LRR_N_plant-typ"/>
</dbReference>
<dbReference type="InterPro" id="IPR032675">
    <property type="entry name" value="LRR_dom_sf"/>
</dbReference>
<comment type="similarity">
    <text evidence="2">Belongs to the RLP family.</text>
</comment>
<comment type="caution">
    <text evidence="15">The sequence shown here is derived from an EMBL/GenBank/DDBJ whole genome shotgun (WGS) entry which is preliminary data.</text>
</comment>
<reference evidence="15 16" key="1">
    <citation type="journal article" date="2019" name="Genome Biol. Evol.">
        <title>Insights into the evolution of the New World diploid cottons (Gossypium, subgenus Houzingenia) based on genome sequencing.</title>
        <authorList>
            <person name="Grover C.E."/>
            <person name="Arick M.A. 2nd"/>
            <person name="Thrash A."/>
            <person name="Conover J.L."/>
            <person name="Sanders W.S."/>
            <person name="Peterson D.G."/>
            <person name="Frelichowski J.E."/>
            <person name="Scheffler J.A."/>
            <person name="Scheffler B.E."/>
            <person name="Wendel J.F."/>
        </authorList>
    </citation>
    <scope>NUCLEOTIDE SEQUENCE [LARGE SCALE GENOMIC DNA]</scope>
    <source>
        <strain evidence="15">1</strain>
        <tissue evidence="15">Leaf</tissue>
    </source>
</reference>
<keyword evidence="3" id="KW-1003">Cell membrane</keyword>
<dbReference type="Pfam" id="PF08263">
    <property type="entry name" value="LRRNT_2"/>
    <property type="match status" value="1"/>
</dbReference>
<keyword evidence="4" id="KW-0433">Leucine-rich repeat</keyword>
<evidence type="ECO:0000256" key="5">
    <source>
        <dbReference type="ARBA" id="ARBA00022692"/>
    </source>
</evidence>
<dbReference type="InterPro" id="IPR003591">
    <property type="entry name" value="Leu-rich_rpt_typical-subtyp"/>
</dbReference>
<feature type="domain" description="Leucine-rich repeat-containing N-terminal plant-type" evidence="14">
    <location>
        <begin position="70"/>
        <end position="107"/>
    </location>
</feature>
<evidence type="ECO:0000256" key="6">
    <source>
        <dbReference type="ARBA" id="ARBA00022729"/>
    </source>
</evidence>
<dbReference type="OrthoDB" id="1394818at2759"/>
<keyword evidence="5 13" id="KW-0812">Transmembrane</keyword>
<accession>A0A7J9MMW7</accession>
<dbReference type="Pfam" id="PF13855">
    <property type="entry name" value="LRR_8"/>
    <property type="match status" value="1"/>
</dbReference>
<dbReference type="InterPro" id="IPR046956">
    <property type="entry name" value="RLP23-like"/>
</dbReference>
<evidence type="ECO:0000313" key="15">
    <source>
        <dbReference type="EMBL" id="MBA0872463.1"/>
    </source>
</evidence>
<dbReference type="Gene3D" id="3.80.10.10">
    <property type="entry name" value="Ribonuclease Inhibitor"/>
    <property type="match status" value="5"/>
</dbReference>
<dbReference type="FunFam" id="3.80.10.10:FF:000111">
    <property type="entry name" value="LRR receptor-like serine/threonine-protein kinase ERECTA"/>
    <property type="match status" value="1"/>
</dbReference>
<evidence type="ECO:0000256" key="12">
    <source>
        <dbReference type="SAM" id="MobiDB-lite"/>
    </source>
</evidence>
<dbReference type="SMART" id="SM00369">
    <property type="entry name" value="LRR_TYP"/>
    <property type="match status" value="12"/>
</dbReference>
<evidence type="ECO:0000256" key="8">
    <source>
        <dbReference type="ARBA" id="ARBA00022989"/>
    </source>
</evidence>
<dbReference type="InterPro" id="IPR001611">
    <property type="entry name" value="Leu-rich_rpt"/>
</dbReference>